<dbReference type="Gene3D" id="3.30.70.940">
    <property type="entry name" value="NusG, N-terminal domain"/>
    <property type="match status" value="1"/>
</dbReference>
<dbReference type="PROSITE" id="PS01108">
    <property type="entry name" value="RIBOSOMAL_L24"/>
    <property type="match status" value="1"/>
</dbReference>
<gene>
    <name evidence="4" type="ORF">PYX00_010877</name>
</gene>
<proteinExistence type="predicted"/>
<feature type="domain" description="KOW" evidence="3">
    <location>
        <begin position="284"/>
        <end position="306"/>
    </location>
</feature>
<feature type="domain" description="KOW" evidence="3">
    <location>
        <begin position="347"/>
        <end position="374"/>
    </location>
</feature>
<dbReference type="GO" id="GO:0005840">
    <property type="term" value="C:ribosome"/>
    <property type="evidence" value="ECO:0007669"/>
    <property type="project" value="InterPro"/>
</dbReference>
<evidence type="ECO:0000259" key="3">
    <source>
        <dbReference type="SMART" id="SM00739"/>
    </source>
</evidence>
<dbReference type="GO" id="GO:0006412">
    <property type="term" value="P:translation"/>
    <property type="evidence" value="ECO:0007669"/>
    <property type="project" value="InterPro"/>
</dbReference>
<feature type="domain" description="KOW" evidence="3">
    <location>
        <begin position="500"/>
        <end position="527"/>
    </location>
</feature>
<evidence type="ECO:0000256" key="1">
    <source>
        <dbReference type="ARBA" id="ARBA00023163"/>
    </source>
</evidence>
<dbReference type="Pfam" id="PF23284">
    <property type="entry name" value="KOW2_Spt5"/>
    <property type="match status" value="1"/>
</dbReference>
<keyword evidence="1" id="KW-0804">Transcription</keyword>
<dbReference type="GO" id="GO:0006357">
    <property type="term" value="P:regulation of transcription by RNA polymerase II"/>
    <property type="evidence" value="ECO:0007669"/>
    <property type="project" value="InterPro"/>
</dbReference>
<sequence>MKKRQDRVSQYIDIEASESEPSEYSSEDVGPGQSEEFGWEGAPSTAEEESSEVESVGVEEEVVSQHNLLPSKFSPKLWLIRVKNGKERTVMLKLSSKAQPISVICKDDLHGYIYIESFAKQKVIEALEDVSETLPDLEEGKFARVRSGKYKEDLVQVIEVVSADLVRVRLVPRINGVRELFDSAKYNCAKSKGYYIFKRDCYKDGFLEKEMLAKNLTPTVDLNAEETALFGVSRPVLCIGDKVRIMKGDLRNMVGTVKNIFEDNVTLKTDSGEYQVSGKTLEKYFDIGDEVSYKGQNGVVVKMERGECIVLIGFDREVKARIGDLGPPVFGAQHKVNLNKRPRIRRDPLYNKEVDIRAGEYKGYRGVVRDVYRESCRVQLSTDMRNVNVMRNDLALVQNEAPAYEIKEPEYKTPGYKTPGYKTPGYKTPSYKTPGYKTPGYKTPQAYAERSQQWTSNLEQKFSGAVIVVGERECVLKDIRDGKYVTEDGAFDRDEVGCVAPAKYDRVCVLEGDEAGKSGILVAVNNNTSVIRAYDGSFISAPFGSITKIP</sequence>
<evidence type="ECO:0000256" key="2">
    <source>
        <dbReference type="SAM" id="MobiDB-lite"/>
    </source>
</evidence>
<name>A0AAW2H6B8_9NEOP</name>
<dbReference type="GO" id="GO:0032044">
    <property type="term" value="C:DSIF complex"/>
    <property type="evidence" value="ECO:0007669"/>
    <property type="project" value="TreeGrafter"/>
</dbReference>
<dbReference type="Pfam" id="PF23290">
    <property type="entry name" value="KOW5_SPT5"/>
    <property type="match status" value="1"/>
</dbReference>
<dbReference type="InterPro" id="IPR041978">
    <property type="entry name" value="KOW_Spt5_5"/>
</dbReference>
<dbReference type="InterPro" id="IPR041975">
    <property type="entry name" value="KOW_Spt5_2"/>
</dbReference>
<feature type="domain" description="KOW" evidence="3">
    <location>
        <begin position="236"/>
        <end position="263"/>
    </location>
</feature>
<dbReference type="PANTHER" id="PTHR11125:SF7">
    <property type="entry name" value="TRANSCRIPTION ELONGATION FACTOR SPT5"/>
    <property type="match status" value="1"/>
</dbReference>
<dbReference type="InterPro" id="IPR005825">
    <property type="entry name" value="Ribosomal_uL24_CS"/>
</dbReference>
<dbReference type="InterPro" id="IPR005100">
    <property type="entry name" value="NGN-domain"/>
</dbReference>
<feature type="compositionally biased region" description="Acidic residues" evidence="2">
    <location>
        <begin position="46"/>
        <end position="56"/>
    </location>
</feature>
<feature type="domain" description="KOW" evidence="3">
    <location>
        <begin position="136"/>
        <end position="163"/>
    </location>
</feature>
<dbReference type="GO" id="GO:0003735">
    <property type="term" value="F:structural constituent of ribosome"/>
    <property type="evidence" value="ECO:0007669"/>
    <property type="project" value="InterPro"/>
</dbReference>
<dbReference type="GO" id="GO:0006368">
    <property type="term" value="P:transcription elongation by RNA polymerase II"/>
    <property type="evidence" value="ECO:0007669"/>
    <property type="project" value="TreeGrafter"/>
</dbReference>
<dbReference type="InterPro" id="IPR036735">
    <property type="entry name" value="NGN_dom_sf"/>
</dbReference>
<dbReference type="InterPro" id="IPR039659">
    <property type="entry name" value="SPT5"/>
</dbReference>
<dbReference type="SMART" id="SM00739">
    <property type="entry name" value="KOW"/>
    <property type="match status" value="5"/>
</dbReference>
<comment type="caution">
    <text evidence="4">The sequence shown here is derived from an EMBL/GenBank/DDBJ whole genome shotgun (WGS) entry which is preliminary data.</text>
</comment>
<dbReference type="Gene3D" id="2.30.30.30">
    <property type="match status" value="2"/>
</dbReference>
<dbReference type="AlphaFoldDB" id="A0AAW2H6B8"/>
<accession>A0AAW2H6B8</accession>
<dbReference type="InterPro" id="IPR005824">
    <property type="entry name" value="KOW"/>
</dbReference>
<organism evidence="4">
    <name type="scientific">Menopon gallinae</name>
    <name type="common">poultry shaft louse</name>
    <dbReference type="NCBI Taxonomy" id="328185"/>
    <lineage>
        <taxon>Eukaryota</taxon>
        <taxon>Metazoa</taxon>
        <taxon>Ecdysozoa</taxon>
        <taxon>Arthropoda</taxon>
        <taxon>Hexapoda</taxon>
        <taxon>Insecta</taxon>
        <taxon>Pterygota</taxon>
        <taxon>Neoptera</taxon>
        <taxon>Paraneoptera</taxon>
        <taxon>Psocodea</taxon>
        <taxon>Troctomorpha</taxon>
        <taxon>Phthiraptera</taxon>
        <taxon>Amblycera</taxon>
        <taxon>Menoponidae</taxon>
        <taxon>Menopon</taxon>
    </lineage>
</organism>
<dbReference type="CDD" id="cd06085">
    <property type="entry name" value="KOW_Spt5_5"/>
    <property type="match status" value="1"/>
</dbReference>
<dbReference type="GO" id="GO:0003729">
    <property type="term" value="F:mRNA binding"/>
    <property type="evidence" value="ECO:0007669"/>
    <property type="project" value="TreeGrafter"/>
</dbReference>
<dbReference type="InterPro" id="IPR014722">
    <property type="entry name" value="Rib_uL2_dom2"/>
</dbReference>
<protein>
    <recommendedName>
        <fullName evidence="3">KOW domain-containing protein</fullName>
    </recommendedName>
</protein>
<reference evidence="4" key="1">
    <citation type="journal article" date="2024" name="Gigascience">
        <title>Chromosome-level genome of the poultry shaft louse Menopon gallinae provides insight into the host-switching and adaptive evolution of parasitic lice.</title>
        <authorList>
            <person name="Xu Y."/>
            <person name="Ma L."/>
            <person name="Liu S."/>
            <person name="Liang Y."/>
            <person name="Liu Q."/>
            <person name="He Z."/>
            <person name="Tian L."/>
            <person name="Duan Y."/>
            <person name="Cai W."/>
            <person name="Li H."/>
            <person name="Song F."/>
        </authorList>
    </citation>
    <scope>NUCLEOTIDE SEQUENCE</scope>
    <source>
        <strain evidence="4">Cailab_2023a</strain>
    </source>
</reference>
<evidence type="ECO:0000313" key="4">
    <source>
        <dbReference type="EMBL" id="KAL0263963.1"/>
    </source>
</evidence>
<feature type="region of interest" description="Disordered" evidence="2">
    <location>
        <begin position="1"/>
        <end position="56"/>
    </location>
</feature>
<dbReference type="Pfam" id="PF03439">
    <property type="entry name" value="Spt5-NGN"/>
    <property type="match status" value="1"/>
</dbReference>
<dbReference type="PANTHER" id="PTHR11125">
    <property type="entry name" value="SUPPRESSOR OF TY 5"/>
    <property type="match status" value="1"/>
</dbReference>
<dbReference type="EMBL" id="JARGDH010000054">
    <property type="protein sequence ID" value="KAL0263963.1"/>
    <property type="molecule type" value="Genomic_DNA"/>
</dbReference>
<dbReference type="GO" id="GO:0032784">
    <property type="term" value="P:regulation of DNA-templated transcription elongation"/>
    <property type="evidence" value="ECO:0007669"/>
    <property type="project" value="InterPro"/>
</dbReference>